<feature type="compositionally biased region" description="Polar residues" evidence="1">
    <location>
        <begin position="141"/>
        <end position="164"/>
    </location>
</feature>
<sequence>MVGALTVLILVFCWESCGETSFWSGERAIMASPFEAGSYQSPHLAESSFVRLGKTYETGPAAGPTATGQTPFVFCDFWRNGSQGTMEMYLRSYGQAFRTILRTVWVGMGLHSDDVHYTMAAEARGDMDETTTIPAEEITKTAGQQGSRQAPRSRSPTSLESQRPWQEPGQRRGQARGWEGKAFLCRGRQAHNGSTGQAAYHNECDNTEAIHAIYSSTSVERQQLEALMKTLGSMKETLPPETLELYEKFQLTSAQDNSKELHKAVTLQSTSRKQLIHIRTTRLGYLAAWQEYLVSLTDIVKQQVEEQDKQLLAFDEAEVEWSQALERASADLARLANGPQSAVIDVEEDQLAEEDAMIDSTIQTETELTARRQQHSAEAQKLVSALQELQSSAVQRLEQATKARDGSRTPRRRNSGGGEQAKTKEADPDKAGGKQAGAGGVSLMPLGLDTCHTYMQVLSAWGAAEAHAPQVRVFRNGRRVGFADADSAAETRSSQLPLCRAELQLLQSARLNPGACTFTSQSQHVRLTPGACTAPVHAMHTNKGKPSYLPRLLGRNHHANSEMYKVGSASSLASTQPLGTGKGGSKSKILVDARQGSLPDADMMFKGGSLSSLASLSHERPLLSLNRSVQCPAIAPAGENKRSAPGGPPLLSQIFAQQAALIPSYLDSEIANRRPQDVAALQPASGESAAEPRYDLFDPVDDRRSRPARTTWTIHEYAVDATRAVAFLPKSIQFLTIPLPSTMLPNIVVSPARGGAGSRAIPFDLREGWMLGSWVSLIAGRLQDVPTELRERTTGTTTWTQPVGPPMLLGQVTGFSPDELPLHLHTVQLVPEGLRQAYSSRVPAAQLRLFAQLDPASVGTKPVSFSLLMRGFPPARLQGFDEPQVVVTEQGDCDAPGACVIPVDFRGLGGEVIPVVASPGMNVEAVLQAATAYVPVASTLLTESAAGELFMQDAQGQVYDALPASLLHLQWLVLRRRAEAPFLQPLLEQPPTTTTVTFMLPSGHADPRTVQFLMVGDGTTVRLTEVPYAFADPQIAVLELLKALTRLGRLQTDFTIQMAPIFPRTSAATRYIIPILYVPQNRQGTSDAPTITVIYDPGVDGTQIYAMTLPEGARPSEILSDVQKRSGAQIYVNDVHSNACSRPLVTGDLIQQLGDGRWPGVARNAGPLLDDISRLRCLTFPISLPALGLFIGPQGTLVAPRVGIRSIEERLEDAFEMRLDQLGRPARTSKRVTVFQPSRAPHIFWINTPLTPTVYEACELLETTGLFTSDMVLVDVAPSVEMRGADAFLALPAEVP</sequence>
<evidence type="ECO:0000256" key="2">
    <source>
        <dbReference type="SAM" id="SignalP"/>
    </source>
</evidence>
<evidence type="ECO:0000256" key="1">
    <source>
        <dbReference type="SAM" id="MobiDB-lite"/>
    </source>
</evidence>
<feature type="region of interest" description="Disordered" evidence="1">
    <location>
        <begin position="395"/>
        <end position="438"/>
    </location>
</feature>
<dbReference type="EMBL" id="CAJNJA010034352">
    <property type="protein sequence ID" value="CAE7691316.1"/>
    <property type="molecule type" value="Genomic_DNA"/>
</dbReference>
<comment type="caution">
    <text evidence="3">The sequence shown here is derived from an EMBL/GenBank/DDBJ whole genome shotgun (WGS) entry which is preliminary data.</text>
</comment>
<proteinExistence type="predicted"/>
<feature type="compositionally biased region" description="Basic and acidic residues" evidence="1">
    <location>
        <begin position="421"/>
        <end position="432"/>
    </location>
</feature>
<name>A0A812WL38_9DINO</name>
<dbReference type="Proteomes" id="UP000601435">
    <property type="component" value="Unassembled WGS sequence"/>
</dbReference>
<evidence type="ECO:0000313" key="3">
    <source>
        <dbReference type="EMBL" id="CAE7691316.1"/>
    </source>
</evidence>
<feature type="signal peptide" evidence="2">
    <location>
        <begin position="1"/>
        <end position="18"/>
    </location>
</feature>
<keyword evidence="4" id="KW-1185">Reference proteome</keyword>
<gene>
    <name evidence="3" type="ORF">SNEC2469_LOCUS19907</name>
</gene>
<reference evidence="3" key="1">
    <citation type="submission" date="2021-02" db="EMBL/GenBank/DDBJ databases">
        <authorList>
            <person name="Dougan E. K."/>
            <person name="Rhodes N."/>
            <person name="Thang M."/>
            <person name="Chan C."/>
        </authorList>
    </citation>
    <scope>NUCLEOTIDE SEQUENCE</scope>
</reference>
<organism evidence="3 4">
    <name type="scientific">Symbiodinium necroappetens</name>
    <dbReference type="NCBI Taxonomy" id="1628268"/>
    <lineage>
        <taxon>Eukaryota</taxon>
        <taxon>Sar</taxon>
        <taxon>Alveolata</taxon>
        <taxon>Dinophyceae</taxon>
        <taxon>Suessiales</taxon>
        <taxon>Symbiodiniaceae</taxon>
        <taxon>Symbiodinium</taxon>
    </lineage>
</organism>
<feature type="region of interest" description="Disordered" evidence="1">
    <location>
        <begin position="138"/>
        <end position="176"/>
    </location>
</feature>
<feature type="chain" id="PRO_5032421216" evidence="2">
    <location>
        <begin position="19"/>
        <end position="1296"/>
    </location>
</feature>
<feature type="compositionally biased region" description="Basic and acidic residues" evidence="1">
    <location>
        <begin position="399"/>
        <end position="408"/>
    </location>
</feature>
<accession>A0A812WL38</accession>
<protein>
    <submittedName>
        <fullName evidence="3">Uncharacterized protein</fullName>
    </submittedName>
</protein>
<keyword evidence="2" id="KW-0732">Signal</keyword>
<evidence type="ECO:0000313" key="4">
    <source>
        <dbReference type="Proteomes" id="UP000601435"/>
    </source>
</evidence>